<dbReference type="InterPro" id="IPR013083">
    <property type="entry name" value="Znf_RING/FYVE/PHD"/>
</dbReference>
<dbReference type="Gene3D" id="3.30.40.10">
    <property type="entry name" value="Zinc/RING finger domain, C3HC4 (zinc finger)"/>
    <property type="match status" value="1"/>
</dbReference>
<gene>
    <name evidence="7" type="ORF">TCM_007616</name>
</gene>
<protein>
    <submittedName>
        <fullName evidence="7">RING/U-box superfamily protein, putative</fullName>
    </submittedName>
</protein>
<evidence type="ECO:0000313" key="7">
    <source>
        <dbReference type="EMBL" id="EOX98955.1"/>
    </source>
</evidence>
<keyword evidence="2 4" id="KW-0863">Zinc-finger</keyword>
<dbReference type="SMART" id="SM00184">
    <property type="entry name" value="RING"/>
    <property type="match status" value="1"/>
</dbReference>
<proteinExistence type="predicted"/>
<dbReference type="EMBL" id="CM001880">
    <property type="protein sequence ID" value="EOX98955.1"/>
    <property type="molecule type" value="Genomic_DNA"/>
</dbReference>
<evidence type="ECO:0000256" key="2">
    <source>
        <dbReference type="ARBA" id="ARBA00022771"/>
    </source>
</evidence>
<dbReference type="PANTHER" id="PTHR45969:SF9">
    <property type="entry name" value="RING-TYPE DOMAIN-CONTAINING PROTEIN"/>
    <property type="match status" value="1"/>
</dbReference>
<feature type="domain" description="RING-type" evidence="6">
    <location>
        <begin position="84"/>
        <end position="127"/>
    </location>
</feature>
<keyword evidence="5" id="KW-1133">Transmembrane helix</keyword>
<name>A0A061E1W0_THECC</name>
<keyword evidence="1" id="KW-0479">Metal-binding</keyword>
<keyword evidence="5" id="KW-0812">Transmembrane</keyword>
<dbReference type="AlphaFoldDB" id="A0A061E1W0"/>
<sequence>MISLMCSHSRLCTAALIFYTCIWIPFLQLKRALLRLLGFALPWDRAEESCQVKVCLAVARFEDLKLSNCSRGRTADNGEVEEVCSICLVEFEKEDVVSQLRKCRHVFHMNCIEKWLDHDQFTCPLCRSFLFDNVNSSHAKCGTTPHTASHLISSWLSF</sequence>
<dbReference type="InParanoid" id="A0A061E1W0"/>
<dbReference type="SUPFAM" id="SSF57850">
    <property type="entry name" value="RING/U-box"/>
    <property type="match status" value="1"/>
</dbReference>
<evidence type="ECO:0000313" key="8">
    <source>
        <dbReference type="Proteomes" id="UP000026915"/>
    </source>
</evidence>
<dbReference type="Gramene" id="EOX98955">
    <property type="protein sequence ID" value="EOX98955"/>
    <property type="gene ID" value="TCM_007616"/>
</dbReference>
<dbReference type="GO" id="GO:0008270">
    <property type="term" value="F:zinc ion binding"/>
    <property type="evidence" value="ECO:0007669"/>
    <property type="project" value="UniProtKB-KW"/>
</dbReference>
<dbReference type="PROSITE" id="PS50089">
    <property type="entry name" value="ZF_RING_2"/>
    <property type="match status" value="1"/>
</dbReference>
<dbReference type="HOGENOM" id="CLU_013137_18_6_1"/>
<dbReference type="InterPro" id="IPR001841">
    <property type="entry name" value="Znf_RING"/>
</dbReference>
<evidence type="ECO:0000256" key="1">
    <source>
        <dbReference type="ARBA" id="ARBA00022723"/>
    </source>
</evidence>
<keyword evidence="8" id="KW-1185">Reference proteome</keyword>
<dbReference type="OMA" id="CIEKWME"/>
<evidence type="ECO:0000256" key="5">
    <source>
        <dbReference type="SAM" id="Phobius"/>
    </source>
</evidence>
<dbReference type="Pfam" id="PF13639">
    <property type="entry name" value="zf-RING_2"/>
    <property type="match status" value="1"/>
</dbReference>
<dbReference type="GO" id="GO:0016567">
    <property type="term" value="P:protein ubiquitination"/>
    <property type="evidence" value="ECO:0000318"/>
    <property type="project" value="GO_Central"/>
</dbReference>
<accession>A0A061E1W0</accession>
<dbReference type="Proteomes" id="UP000026915">
    <property type="component" value="Chromosome 2"/>
</dbReference>
<keyword evidence="3" id="KW-0862">Zinc</keyword>
<evidence type="ECO:0000256" key="4">
    <source>
        <dbReference type="PROSITE-ProRule" id="PRU00175"/>
    </source>
</evidence>
<keyword evidence="5" id="KW-0472">Membrane</keyword>
<reference evidence="7 8" key="1">
    <citation type="journal article" date="2013" name="Genome Biol.">
        <title>The genome sequence of the most widely cultivated cacao type and its use to identify candidate genes regulating pod color.</title>
        <authorList>
            <person name="Motamayor J.C."/>
            <person name="Mockaitis K."/>
            <person name="Schmutz J."/>
            <person name="Haiminen N."/>
            <person name="Iii D.L."/>
            <person name="Cornejo O."/>
            <person name="Findley S.D."/>
            <person name="Zheng P."/>
            <person name="Utro F."/>
            <person name="Royaert S."/>
            <person name="Saski C."/>
            <person name="Jenkins J."/>
            <person name="Podicheti R."/>
            <person name="Zhao M."/>
            <person name="Scheffler B.E."/>
            <person name="Stack J.C."/>
            <person name="Feltus F.A."/>
            <person name="Mustiga G.M."/>
            <person name="Amores F."/>
            <person name="Phillips W."/>
            <person name="Marelli J.P."/>
            <person name="May G.D."/>
            <person name="Shapiro H."/>
            <person name="Ma J."/>
            <person name="Bustamante C.D."/>
            <person name="Schnell R.J."/>
            <person name="Main D."/>
            <person name="Gilbert D."/>
            <person name="Parida L."/>
            <person name="Kuhn D.N."/>
        </authorList>
    </citation>
    <scope>NUCLEOTIDE SEQUENCE [LARGE SCALE GENOMIC DNA]</scope>
    <source>
        <strain evidence="8">cv. Matina 1-6</strain>
    </source>
</reference>
<organism evidence="7 8">
    <name type="scientific">Theobroma cacao</name>
    <name type="common">Cacao</name>
    <name type="synonym">Cocoa</name>
    <dbReference type="NCBI Taxonomy" id="3641"/>
    <lineage>
        <taxon>Eukaryota</taxon>
        <taxon>Viridiplantae</taxon>
        <taxon>Streptophyta</taxon>
        <taxon>Embryophyta</taxon>
        <taxon>Tracheophyta</taxon>
        <taxon>Spermatophyta</taxon>
        <taxon>Magnoliopsida</taxon>
        <taxon>eudicotyledons</taxon>
        <taxon>Gunneridae</taxon>
        <taxon>Pentapetalae</taxon>
        <taxon>rosids</taxon>
        <taxon>malvids</taxon>
        <taxon>Malvales</taxon>
        <taxon>Malvaceae</taxon>
        <taxon>Byttnerioideae</taxon>
        <taxon>Theobroma</taxon>
    </lineage>
</organism>
<dbReference type="GO" id="GO:0061630">
    <property type="term" value="F:ubiquitin protein ligase activity"/>
    <property type="evidence" value="ECO:0000318"/>
    <property type="project" value="GO_Central"/>
</dbReference>
<evidence type="ECO:0000259" key="6">
    <source>
        <dbReference type="PROSITE" id="PS50089"/>
    </source>
</evidence>
<dbReference type="eggNOG" id="KOG0800">
    <property type="taxonomic scope" value="Eukaryota"/>
</dbReference>
<feature type="transmembrane region" description="Helical" evidence="5">
    <location>
        <begin position="12"/>
        <end position="29"/>
    </location>
</feature>
<evidence type="ECO:0000256" key="3">
    <source>
        <dbReference type="ARBA" id="ARBA00022833"/>
    </source>
</evidence>
<dbReference type="PANTHER" id="PTHR45969">
    <property type="entry name" value="RING ZINC FINGER PROTEIN-RELATED"/>
    <property type="match status" value="1"/>
</dbReference>